<dbReference type="KEGG" id="pvw:HU752_010525"/>
<dbReference type="RefSeq" id="WP_186681693.1">
    <property type="nucleotide sequence ID" value="NZ_CP077093.1"/>
</dbReference>
<protein>
    <submittedName>
        <fullName evidence="2">Type VI secretion system tip protein VgrG</fullName>
    </submittedName>
</protein>
<dbReference type="SUPFAM" id="SSF69255">
    <property type="entry name" value="gp5 N-terminal domain-like"/>
    <property type="match status" value="1"/>
</dbReference>
<organism evidence="2 3">
    <name type="scientific">Pseudomonas vanderleydeniana</name>
    <dbReference type="NCBI Taxonomy" id="2745495"/>
    <lineage>
        <taxon>Bacteria</taxon>
        <taxon>Pseudomonadati</taxon>
        <taxon>Pseudomonadota</taxon>
        <taxon>Gammaproteobacteria</taxon>
        <taxon>Pseudomonadales</taxon>
        <taxon>Pseudomonadaceae</taxon>
        <taxon>Pseudomonas</taxon>
    </lineage>
</organism>
<dbReference type="Pfam" id="PF05954">
    <property type="entry name" value="Phage_GPD"/>
    <property type="match status" value="1"/>
</dbReference>
<dbReference type="InterPro" id="IPR037026">
    <property type="entry name" value="Vgr_OB-fold_dom_sf"/>
</dbReference>
<proteinExistence type="predicted"/>
<dbReference type="Gene3D" id="4.10.220.110">
    <property type="match status" value="1"/>
</dbReference>
<evidence type="ECO:0000313" key="3">
    <source>
        <dbReference type="Proteomes" id="UP000634530"/>
    </source>
</evidence>
<dbReference type="EMBL" id="CP077093">
    <property type="protein sequence ID" value="QXI30356.1"/>
    <property type="molecule type" value="Genomic_DNA"/>
</dbReference>
<dbReference type="Gene3D" id="2.30.110.50">
    <property type="match status" value="1"/>
</dbReference>
<reference evidence="2 3" key="1">
    <citation type="journal article" date="2020" name="Microorganisms">
        <title>Reliable Identification of Environmental Pseudomonas Isolates Using the rpoD Gene.</title>
        <authorList>
            <consortium name="The Broad Institute Genome Sequencing Platform"/>
            <person name="Girard L."/>
            <person name="Lood C."/>
            <person name="Rokni-Zadeh H."/>
            <person name="van Noort V."/>
            <person name="Lavigne R."/>
            <person name="De Mot R."/>
        </authorList>
    </citation>
    <scope>NUCLEOTIDE SEQUENCE [LARGE SCALE GENOMIC DNA]</scope>
    <source>
        <strain evidence="2 3">RW8P3</strain>
    </source>
</reference>
<dbReference type="NCBIfam" id="TIGR03361">
    <property type="entry name" value="VI_Rhs_Vgr"/>
    <property type="match status" value="1"/>
</dbReference>
<name>A0A9E6TUA4_9PSED</name>
<feature type="region of interest" description="Disordered" evidence="1">
    <location>
        <begin position="218"/>
        <end position="260"/>
    </location>
</feature>
<accession>A0A9E6TUA4</accession>
<evidence type="ECO:0000256" key="1">
    <source>
        <dbReference type="SAM" id="MobiDB-lite"/>
    </source>
</evidence>
<sequence length="594" mass="65761">MAQDKARLISLTIDSLHAPLQVIRFSGREALNQVYRFDIELLGSDPELDLQALLQQPAFLGFGCPGEGVHGLIHEISSGYLSPTQCHYQVVLGPRLTLLEQSARRQVFHDLSVPEILGRLLDSHGMGPADYRLELGQGSYPPRPFCQQHEQNDLQWLNRLCEEEGIHYHFEHGPRRHVLVLAEDPQAFPERQGLLRYSAMPGNGQPVIHQLHERYAMPGPLDIPRPSRTGDTPWPAAPPSPADEAAANQGGLPGLHSTSVDARQRHVLQYGRRTLERLRCDSRQIQGSSTLATLHSADVRHLGDHPRQALNDQWLITEVHHWGEQQVNGGHLLPQDAPLATGGYHNHFKAIPWATPFRPALRQPRPQPRGYQLGTVLGTPGQSAQPDAQGRLHVRLQDALHAPDASPGCWIALGVAEGKAPAVGSQVLISCVDHDPDQLVICGFLRDRDTDALPRAAPLETPGEIYLHERPQESGNCLAGSVWYIVRMPRPGLGALARLGRDDILLEGRSDDRGMVVLSPCQRHRLALALADTPLQLWLLYPGQCLAVHEYLRQHWSPGQRRALLQASLNNTSAHGPGELHSLHEWLINPSSPN</sequence>
<dbReference type="Gene3D" id="3.55.50.10">
    <property type="entry name" value="Baseplate protein-like domains"/>
    <property type="match status" value="1"/>
</dbReference>
<dbReference type="SUPFAM" id="SSF69279">
    <property type="entry name" value="Phage tail proteins"/>
    <property type="match status" value="2"/>
</dbReference>
<dbReference type="AlphaFoldDB" id="A0A9E6TUA4"/>
<dbReference type="InterPro" id="IPR017847">
    <property type="entry name" value="T6SS_RhsGE_Vgr_subset"/>
</dbReference>
<dbReference type="Gene3D" id="2.40.50.230">
    <property type="entry name" value="Gp5 N-terminal domain"/>
    <property type="match status" value="1"/>
</dbReference>
<dbReference type="Proteomes" id="UP000634530">
    <property type="component" value="Chromosome"/>
</dbReference>
<keyword evidence="3" id="KW-1185">Reference proteome</keyword>
<evidence type="ECO:0000313" key="2">
    <source>
        <dbReference type="EMBL" id="QXI30356.1"/>
    </source>
</evidence>
<gene>
    <name evidence="2" type="primary">vgrG</name>
    <name evidence="2" type="ORF">HU752_010525</name>
</gene>
<reference evidence="2 3" key="2">
    <citation type="journal article" date="2021" name="Microorganisms">
        <title>The Ever-Expanding Pseudomonas Genus: Description of 43 New Species and Partition of the Pseudomonas putida Group.</title>
        <authorList>
            <person name="Girard L."/>
            <person name="Lood C."/>
            <person name="Hofte M."/>
            <person name="Vandamme P."/>
            <person name="Rokni-Zadeh H."/>
            <person name="van Noort V."/>
            <person name="Lavigne R."/>
            <person name="De Mot R."/>
        </authorList>
    </citation>
    <scope>NUCLEOTIDE SEQUENCE [LARGE SCALE GENOMIC DNA]</scope>
    <source>
        <strain evidence="2 3">RW8P3</strain>
    </source>
</reference>